<name>A0A833SMG6_PHYIN</name>
<organism evidence="2 3">
    <name type="scientific">Phytophthora infestans</name>
    <name type="common">Potato late blight agent</name>
    <name type="synonym">Botrytis infestans</name>
    <dbReference type="NCBI Taxonomy" id="4787"/>
    <lineage>
        <taxon>Eukaryota</taxon>
        <taxon>Sar</taxon>
        <taxon>Stramenopiles</taxon>
        <taxon>Oomycota</taxon>
        <taxon>Peronosporomycetes</taxon>
        <taxon>Peronosporales</taxon>
        <taxon>Peronosporaceae</taxon>
        <taxon>Phytophthora</taxon>
    </lineage>
</organism>
<dbReference type="CDD" id="cd09917">
    <property type="entry name" value="F-box_SF"/>
    <property type="match status" value="1"/>
</dbReference>
<dbReference type="EMBL" id="WSZM01000692">
    <property type="protein sequence ID" value="KAF4030370.1"/>
    <property type="molecule type" value="Genomic_DNA"/>
</dbReference>
<proteinExistence type="predicted"/>
<dbReference type="SUPFAM" id="SSF81383">
    <property type="entry name" value="F-box domain"/>
    <property type="match status" value="1"/>
</dbReference>
<feature type="domain" description="F-box" evidence="1">
    <location>
        <begin position="27"/>
        <end position="75"/>
    </location>
</feature>
<gene>
    <name evidence="2" type="ORF">GN244_ATG17863</name>
</gene>
<sequence>MATSMRRHSRVPTQPWMMATWLSGGGSLSRTALPNEVQFEIAEFLTAKDLLTARATCHKVNNALKNESARFWLYSRLRQRLRNQSNLFQSSRGYSTGLWLLNCVRQFVLEAVELVLAIVVGTRFIAGDVGFDVFRYFPSKQLDSC</sequence>
<dbReference type="SMART" id="SM00256">
    <property type="entry name" value="FBOX"/>
    <property type="match status" value="1"/>
</dbReference>
<evidence type="ECO:0000259" key="1">
    <source>
        <dbReference type="PROSITE" id="PS50181"/>
    </source>
</evidence>
<comment type="caution">
    <text evidence="2">The sequence shown here is derived from an EMBL/GenBank/DDBJ whole genome shotgun (WGS) entry which is preliminary data.</text>
</comment>
<protein>
    <submittedName>
        <fullName evidence="2">F-box domain</fullName>
    </submittedName>
</protein>
<dbReference type="InterPro" id="IPR001810">
    <property type="entry name" value="F-box_dom"/>
</dbReference>
<reference evidence="2" key="1">
    <citation type="submission" date="2020-04" db="EMBL/GenBank/DDBJ databases">
        <title>Hybrid Assembly of Korean Phytophthora infestans isolates.</title>
        <authorList>
            <person name="Prokchorchik M."/>
            <person name="Lee Y."/>
            <person name="Seo J."/>
            <person name="Cho J.-H."/>
            <person name="Park Y.-E."/>
            <person name="Jang D.-C."/>
            <person name="Im J.-S."/>
            <person name="Choi J.-G."/>
            <person name="Park H.-J."/>
            <person name="Lee G.-B."/>
            <person name="Lee Y.-G."/>
            <person name="Hong S.-Y."/>
            <person name="Cho K."/>
            <person name="Sohn K.H."/>
        </authorList>
    </citation>
    <scope>NUCLEOTIDE SEQUENCE</scope>
    <source>
        <strain evidence="2">KR_1_A1</strain>
    </source>
</reference>
<keyword evidence="3" id="KW-1185">Reference proteome</keyword>
<dbReference type="Proteomes" id="UP000602510">
    <property type="component" value="Unassembled WGS sequence"/>
</dbReference>
<dbReference type="Gene3D" id="1.20.1280.50">
    <property type="match status" value="1"/>
</dbReference>
<evidence type="ECO:0000313" key="2">
    <source>
        <dbReference type="EMBL" id="KAF4030370.1"/>
    </source>
</evidence>
<evidence type="ECO:0000313" key="3">
    <source>
        <dbReference type="Proteomes" id="UP000602510"/>
    </source>
</evidence>
<dbReference type="AlphaFoldDB" id="A0A833SMG6"/>
<dbReference type="PROSITE" id="PS50181">
    <property type="entry name" value="FBOX"/>
    <property type="match status" value="1"/>
</dbReference>
<dbReference type="InterPro" id="IPR036047">
    <property type="entry name" value="F-box-like_dom_sf"/>
</dbReference>
<dbReference type="Pfam" id="PF12937">
    <property type="entry name" value="F-box-like"/>
    <property type="match status" value="1"/>
</dbReference>
<accession>A0A833SMG6</accession>